<evidence type="ECO:0000256" key="1">
    <source>
        <dbReference type="ARBA" id="ARBA00004479"/>
    </source>
</evidence>
<dbReference type="SUPFAM" id="SSF52047">
    <property type="entry name" value="RNI-like"/>
    <property type="match status" value="1"/>
</dbReference>
<evidence type="ECO:0000256" key="8">
    <source>
        <dbReference type="ARBA" id="ARBA00022859"/>
    </source>
</evidence>
<evidence type="ECO:0000259" key="16">
    <source>
        <dbReference type="PROSITE" id="PS50104"/>
    </source>
</evidence>
<feature type="signal peptide" evidence="15">
    <location>
        <begin position="1"/>
        <end position="24"/>
    </location>
</feature>
<feature type="domain" description="TIR" evidence="16">
    <location>
        <begin position="829"/>
        <end position="969"/>
    </location>
</feature>
<evidence type="ECO:0000256" key="14">
    <source>
        <dbReference type="SAM" id="MobiDB-lite"/>
    </source>
</evidence>
<dbReference type="Pfam" id="PF13855">
    <property type="entry name" value="LRR_8"/>
    <property type="match status" value="3"/>
</dbReference>
<dbReference type="PANTHER" id="PTHR24365:SF530">
    <property type="entry name" value="MSTPROX-RELATED"/>
    <property type="match status" value="1"/>
</dbReference>
<keyword evidence="10" id="KW-0472">Membrane</keyword>
<proteinExistence type="inferred from homology"/>
<evidence type="ECO:0000256" key="13">
    <source>
        <dbReference type="ARBA" id="ARBA00023198"/>
    </source>
</evidence>
<dbReference type="SMART" id="SM00255">
    <property type="entry name" value="TIR"/>
    <property type="match status" value="1"/>
</dbReference>
<dbReference type="InterPro" id="IPR035897">
    <property type="entry name" value="Toll_tir_struct_dom_sf"/>
</dbReference>
<keyword evidence="5" id="KW-0812">Transmembrane</keyword>
<keyword evidence="3" id="KW-0399">Innate immunity</keyword>
<dbReference type="SUPFAM" id="SSF52200">
    <property type="entry name" value="Toll/Interleukin receptor TIR domain"/>
    <property type="match status" value="1"/>
</dbReference>
<dbReference type="EMBL" id="OV696690">
    <property type="protein sequence ID" value="CAH1265223.1"/>
    <property type="molecule type" value="Genomic_DNA"/>
</dbReference>
<feature type="chain" id="PRO_5035436094" evidence="15">
    <location>
        <begin position="25"/>
        <end position="1217"/>
    </location>
</feature>
<dbReference type="FunFam" id="3.80.10.10:FF:001164">
    <property type="entry name" value="GH01279p"/>
    <property type="match status" value="1"/>
</dbReference>
<dbReference type="GO" id="GO:0005886">
    <property type="term" value="C:plasma membrane"/>
    <property type="evidence" value="ECO:0007669"/>
    <property type="project" value="TreeGrafter"/>
</dbReference>
<dbReference type="SUPFAM" id="SSF52058">
    <property type="entry name" value="L domain-like"/>
    <property type="match status" value="2"/>
</dbReference>
<keyword evidence="11" id="KW-0675">Receptor</keyword>
<name>A0A8J9ZX94_BRALA</name>
<dbReference type="InterPro" id="IPR001611">
    <property type="entry name" value="Leu-rich_rpt"/>
</dbReference>
<comment type="similarity">
    <text evidence="2">Belongs to the Toll-like receptor family.</text>
</comment>
<keyword evidence="8" id="KW-0391">Immunity</keyword>
<evidence type="ECO:0000256" key="6">
    <source>
        <dbReference type="ARBA" id="ARBA00022729"/>
    </source>
</evidence>
<dbReference type="PANTHER" id="PTHR24365">
    <property type="entry name" value="TOLL-LIKE RECEPTOR"/>
    <property type="match status" value="1"/>
</dbReference>
<evidence type="ECO:0000256" key="5">
    <source>
        <dbReference type="ARBA" id="ARBA00022692"/>
    </source>
</evidence>
<evidence type="ECO:0000256" key="11">
    <source>
        <dbReference type="ARBA" id="ARBA00023170"/>
    </source>
</evidence>
<dbReference type="FunFam" id="3.40.50.10140:FF:000026">
    <property type="entry name" value="Toll-like receptor 2"/>
    <property type="match status" value="1"/>
</dbReference>
<dbReference type="SMART" id="SM00082">
    <property type="entry name" value="LRRCT"/>
    <property type="match status" value="1"/>
</dbReference>
<dbReference type="GO" id="GO:0007165">
    <property type="term" value="P:signal transduction"/>
    <property type="evidence" value="ECO:0007669"/>
    <property type="project" value="InterPro"/>
</dbReference>
<dbReference type="OrthoDB" id="6160824at2759"/>
<dbReference type="InterPro" id="IPR003591">
    <property type="entry name" value="Leu-rich_rpt_typical-subtyp"/>
</dbReference>
<keyword evidence="7" id="KW-0677">Repeat</keyword>
<evidence type="ECO:0000256" key="4">
    <source>
        <dbReference type="ARBA" id="ARBA00022614"/>
    </source>
</evidence>
<dbReference type="InterPro" id="IPR000157">
    <property type="entry name" value="TIR_dom"/>
</dbReference>
<evidence type="ECO:0000313" key="17">
    <source>
        <dbReference type="EMBL" id="CAH1265223.1"/>
    </source>
</evidence>
<keyword evidence="18" id="KW-1185">Reference proteome</keyword>
<accession>A0A8J9ZX94</accession>
<dbReference type="Proteomes" id="UP000838412">
    <property type="component" value="Chromosome 5"/>
</dbReference>
<keyword evidence="4" id="KW-0433">Leucine-rich repeat</keyword>
<dbReference type="SMART" id="SM00369">
    <property type="entry name" value="LRR_TYP"/>
    <property type="match status" value="13"/>
</dbReference>
<dbReference type="FunFam" id="3.80.10.10:FF:000732">
    <property type="entry name" value="GD11101"/>
    <property type="match status" value="1"/>
</dbReference>
<evidence type="ECO:0000313" key="18">
    <source>
        <dbReference type="Proteomes" id="UP000838412"/>
    </source>
</evidence>
<dbReference type="InterPro" id="IPR000483">
    <property type="entry name" value="Cys-rich_flank_reg_C"/>
</dbReference>
<dbReference type="PROSITE" id="PS50104">
    <property type="entry name" value="TIR"/>
    <property type="match status" value="1"/>
</dbReference>
<keyword evidence="12" id="KW-0325">Glycoprotein</keyword>
<dbReference type="InterPro" id="IPR032675">
    <property type="entry name" value="LRR_dom_sf"/>
</dbReference>
<dbReference type="GO" id="GO:0045087">
    <property type="term" value="P:innate immune response"/>
    <property type="evidence" value="ECO:0007669"/>
    <property type="project" value="UniProtKB-KW"/>
</dbReference>
<evidence type="ECO:0000256" key="9">
    <source>
        <dbReference type="ARBA" id="ARBA00022989"/>
    </source>
</evidence>
<dbReference type="Gene3D" id="3.40.50.10140">
    <property type="entry name" value="Toll/interleukin-1 receptor homology (TIR) domain"/>
    <property type="match status" value="1"/>
</dbReference>
<protein>
    <submittedName>
        <fullName evidence="17">TLR7 protein</fullName>
    </submittedName>
</protein>
<dbReference type="AlphaFoldDB" id="A0A8J9ZX94"/>
<evidence type="ECO:0000256" key="15">
    <source>
        <dbReference type="SAM" id="SignalP"/>
    </source>
</evidence>
<keyword evidence="9" id="KW-1133">Transmembrane helix</keyword>
<sequence>MESKTTFFAVGLAIFSALLIPHQGRVIGQPLPPVCQIWSSTTVVCRGEYPWGKLTQSTLTQVPPAIPKSVVTLDLSLNEIRTLHNGSFNGLRNLTYLDLSDTDLHTIEIGAFAELENLERLIISKATTEYPFSLQNGQVFKGLYNLRYLDLSVNFVSNLPDHSFDCLTSLEEAKIVEFGWPNEDRNTTIERTRDGSGFLQRRLLWAPLKKLKTLRLYYLKRASDLYFGPVFGNLTNFDTIQINSSDTVHFDIQMFQPLLSTLKHLYLQMNRITLHIQPELLASLTNLQTLEFPKWVPFSYISDVLPELNATQIQELAFATRGIDTITPDSLEAIKGLRDLKALSLRSVQAIRANSFTAFSYLQRLRLSEGSLETLPDRAFSGLSSLTHLNMHDNHISTLPLGAFEGLSSLDHLDLSKNRLETSEAQLPETLDYLDLSHNNLNNDVSSWHLRRCSNPISFNFEGVKSVRYLNMSYNKLAFVDIACYPGSVVVLDLQHNGIYYVGGIDINPVFVINSLKYLDLSNNVIKNSWPDVRIPTTTLETLKMENNAIKSVNWGHMGGLVRLKMLTLSHNHISFIGRGDFQFLVQLTHLDLSHNYINTIRSSAFRGLSRLQFLDLSNNQIQNITMMKFEHLGNLTYLNLAANRIAVIGDAFQHLLALRNLNLSSNRLSVLNQTIVGPIVQRLENLDVADNPFLCDCNLLWFVEWAQDRYDRVVNWHNPYSLPDRRYTCSRPAKLSGQRLIDGMANREGHNYRQEPAETRFFYTVCIHGFQPNRLLACVLASSGIFVAMMTIFLVDYKIARVRYYLWKLAKWRRPKIGEVENEDPPRYTHDAFIAYNNQDVRWVIKEAIENLEPDYSLVIHDRDFAVGAPIVENIADAVENSRRTVCLITRNFLKSKWCEYEFQLAQYHMFEEGGGKRLILVFLERIPDRMLKQFRHLNAVMARDTYLTWPDDGRERPLFWGRLRDALGDPLPRDPGPYQQEQAPERNIPERQAQAPERNIPERQAQAPEWIIQERQAQAPERNIPEQWAQAPVRYIVDVQVHVPMGIIPEQEEQAQERNIPEQQAQAPERNIPERQAQAPEWNIPEQQVQAPEWNIPEQQAQAPVRKIVDVQVHVPMGIIPEQKVQAPERNIPEQRALGLVRDIQEHQEQDVIGYIPNQQAQAEGQQAQVQAGNIPEQDAEDPVRSIPEQQAEVLDVEPEPEDQWYEDDIPLVPM</sequence>
<evidence type="ECO:0000256" key="2">
    <source>
        <dbReference type="ARBA" id="ARBA00009634"/>
    </source>
</evidence>
<evidence type="ECO:0000256" key="10">
    <source>
        <dbReference type="ARBA" id="ARBA00023136"/>
    </source>
</evidence>
<keyword evidence="6 15" id="KW-0732">Signal</keyword>
<dbReference type="SMART" id="SM00365">
    <property type="entry name" value="LRR_SD22"/>
    <property type="match status" value="7"/>
</dbReference>
<evidence type="ECO:0000256" key="12">
    <source>
        <dbReference type="ARBA" id="ARBA00023180"/>
    </source>
</evidence>
<dbReference type="GO" id="GO:0038023">
    <property type="term" value="F:signaling receptor activity"/>
    <property type="evidence" value="ECO:0007669"/>
    <property type="project" value="TreeGrafter"/>
</dbReference>
<dbReference type="Gene3D" id="3.80.10.10">
    <property type="entry name" value="Ribonuclease Inhibitor"/>
    <property type="match status" value="5"/>
</dbReference>
<dbReference type="PROSITE" id="PS51450">
    <property type="entry name" value="LRR"/>
    <property type="match status" value="4"/>
</dbReference>
<evidence type="ECO:0000256" key="3">
    <source>
        <dbReference type="ARBA" id="ARBA00022588"/>
    </source>
</evidence>
<organism evidence="17 18">
    <name type="scientific">Branchiostoma lanceolatum</name>
    <name type="common">Common lancelet</name>
    <name type="synonym">Amphioxus lanceolatum</name>
    <dbReference type="NCBI Taxonomy" id="7740"/>
    <lineage>
        <taxon>Eukaryota</taxon>
        <taxon>Metazoa</taxon>
        <taxon>Chordata</taxon>
        <taxon>Cephalochordata</taxon>
        <taxon>Leptocardii</taxon>
        <taxon>Amphioxiformes</taxon>
        <taxon>Branchiostomatidae</taxon>
        <taxon>Branchiostoma</taxon>
    </lineage>
</organism>
<reference evidence="17" key="1">
    <citation type="submission" date="2022-01" db="EMBL/GenBank/DDBJ databases">
        <authorList>
            <person name="Braso-Vives M."/>
        </authorList>
    </citation>
    <scope>NUCLEOTIDE SEQUENCE</scope>
</reference>
<comment type="subcellular location">
    <subcellularLocation>
        <location evidence="1">Membrane</location>
        <topology evidence="1">Single-pass type I membrane protein</topology>
    </subcellularLocation>
</comment>
<evidence type="ECO:0000256" key="7">
    <source>
        <dbReference type="ARBA" id="ARBA00022737"/>
    </source>
</evidence>
<keyword evidence="13" id="KW-0395">Inflammatory response</keyword>
<feature type="region of interest" description="Disordered" evidence="14">
    <location>
        <begin position="1163"/>
        <end position="1187"/>
    </location>
</feature>
<dbReference type="Pfam" id="PF01582">
    <property type="entry name" value="TIR"/>
    <property type="match status" value="1"/>
</dbReference>
<feature type="compositionally biased region" description="Low complexity" evidence="14">
    <location>
        <begin position="1163"/>
        <end position="1174"/>
    </location>
</feature>
<gene>
    <name evidence="17" type="primary">TLR7</name>
    <name evidence="17" type="ORF">BLAG_LOCUS19279</name>
</gene>